<keyword evidence="1" id="KW-1133">Transmembrane helix</keyword>
<feature type="transmembrane region" description="Helical" evidence="1">
    <location>
        <begin position="190"/>
        <end position="211"/>
    </location>
</feature>
<sequence>MIDRTEINYCLFGVFSLAIVNIIDLLLDKPFWIITKMMNLGSDTNFPAWFSSMLLALAGLLAYQCFHVAKKYKTQGHYSLLLFSLLLFALSADEIARIHETLGEFLSKQSGLASQDQPSNAGWVFVGGPIAVIVFTLVTFRLRQFLLLVPQSLTYLVLGFASIILGGIVLESTTNYLNHDNLQWLWDIEIIVEETLEMIGSIFIMLALVIWRNTITERNNGSSN</sequence>
<evidence type="ECO:0000313" key="2">
    <source>
        <dbReference type="EMBL" id="KXI27142.1"/>
    </source>
</evidence>
<feature type="transmembrane region" description="Helical" evidence="1">
    <location>
        <begin position="152"/>
        <end position="170"/>
    </location>
</feature>
<dbReference type="RefSeq" id="WP_068381538.1">
    <property type="nucleotide sequence ID" value="NZ_LSNE01000015.1"/>
</dbReference>
<keyword evidence="3" id="KW-1185">Reference proteome</keyword>
<dbReference type="EMBL" id="LSNE01000015">
    <property type="protein sequence ID" value="KXI27142.1"/>
    <property type="molecule type" value="Genomic_DNA"/>
</dbReference>
<dbReference type="OrthoDB" id="9986131at2"/>
<comment type="caution">
    <text evidence="2">The sequence shown here is derived from an EMBL/GenBank/DDBJ whole genome shotgun (WGS) entry which is preliminary data.</text>
</comment>
<proteinExistence type="predicted"/>
<organism evidence="2 3">
    <name type="scientific">Paraglaciecola hydrolytica</name>
    <dbReference type="NCBI Taxonomy" id="1799789"/>
    <lineage>
        <taxon>Bacteria</taxon>
        <taxon>Pseudomonadati</taxon>
        <taxon>Pseudomonadota</taxon>
        <taxon>Gammaproteobacteria</taxon>
        <taxon>Alteromonadales</taxon>
        <taxon>Alteromonadaceae</taxon>
        <taxon>Paraglaciecola</taxon>
    </lineage>
</organism>
<reference evidence="3" key="1">
    <citation type="submission" date="2016-02" db="EMBL/GenBank/DDBJ databases">
        <authorList>
            <person name="Schultz-Johansen M."/>
            <person name="Glaring M.A."/>
            <person name="Bech P.K."/>
            <person name="Stougaard P."/>
        </authorList>
    </citation>
    <scope>NUCLEOTIDE SEQUENCE [LARGE SCALE GENOMIC DNA]</scope>
    <source>
        <strain evidence="3">S66</strain>
    </source>
</reference>
<keyword evidence="1" id="KW-0812">Transmembrane</keyword>
<feature type="transmembrane region" description="Helical" evidence="1">
    <location>
        <begin position="121"/>
        <end position="140"/>
    </location>
</feature>
<evidence type="ECO:0000256" key="1">
    <source>
        <dbReference type="SAM" id="Phobius"/>
    </source>
</evidence>
<evidence type="ECO:0000313" key="3">
    <source>
        <dbReference type="Proteomes" id="UP000070299"/>
    </source>
</evidence>
<dbReference type="AlphaFoldDB" id="A0A148KLD5"/>
<keyword evidence="1" id="KW-0472">Membrane</keyword>
<feature type="transmembrane region" description="Helical" evidence="1">
    <location>
        <begin position="47"/>
        <end position="66"/>
    </location>
</feature>
<name>A0A148KLD5_9ALTE</name>
<gene>
    <name evidence="2" type="ORF">AX660_01785</name>
</gene>
<accession>A0A148KLD5</accession>
<feature type="transmembrane region" description="Helical" evidence="1">
    <location>
        <begin position="78"/>
        <end position="98"/>
    </location>
</feature>
<feature type="transmembrane region" description="Helical" evidence="1">
    <location>
        <begin position="7"/>
        <end position="27"/>
    </location>
</feature>
<dbReference type="Proteomes" id="UP000070299">
    <property type="component" value="Unassembled WGS sequence"/>
</dbReference>
<protein>
    <submittedName>
        <fullName evidence="2">Uncharacterized protein</fullName>
    </submittedName>
</protein>